<keyword evidence="1" id="KW-1133">Transmembrane helix</keyword>
<dbReference type="EMBL" id="VLLF01000002">
    <property type="protein sequence ID" value="TWI90034.1"/>
    <property type="molecule type" value="Genomic_DNA"/>
</dbReference>
<sequence>MDWERSLGPADDRKNFRPVLREGLTIAAAAGLSTALITVISPADPLLWLVSAGFVTMAGLTLALAKRLRRDLRGPAHYASSKTRLSVLDRAARRVSTSLDV</sequence>
<dbReference type="Proteomes" id="UP000320593">
    <property type="component" value="Unassembled WGS sequence"/>
</dbReference>
<evidence type="ECO:0000256" key="1">
    <source>
        <dbReference type="SAM" id="Phobius"/>
    </source>
</evidence>
<keyword evidence="3" id="KW-1185">Reference proteome</keyword>
<proteinExistence type="predicted"/>
<keyword evidence="1" id="KW-0812">Transmembrane</keyword>
<evidence type="ECO:0000313" key="2">
    <source>
        <dbReference type="EMBL" id="TWI90034.1"/>
    </source>
</evidence>
<keyword evidence="1" id="KW-0472">Membrane</keyword>
<gene>
    <name evidence="2" type="ORF">JM93_01010</name>
</gene>
<evidence type="ECO:0000313" key="3">
    <source>
        <dbReference type="Proteomes" id="UP000320593"/>
    </source>
</evidence>
<comment type="caution">
    <text evidence="2">The sequence shown here is derived from an EMBL/GenBank/DDBJ whole genome shotgun (WGS) entry which is preliminary data.</text>
</comment>
<dbReference type="AlphaFoldDB" id="A0A562TAA9"/>
<feature type="transmembrane region" description="Helical" evidence="1">
    <location>
        <begin position="23"/>
        <end position="40"/>
    </location>
</feature>
<protein>
    <submittedName>
        <fullName evidence="2">Uncharacterized protein</fullName>
    </submittedName>
</protein>
<reference evidence="2 3" key="1">
    <citation type="submission" date="2019-07" db="EMBL/GenBank/DDBJ databases">
        <title>Genomic Encyclopedia of Archaeal and Bacterial Type Strains, Phase II (KMG-II): from individual species to whole genera.</title>
        <authorList>
            <person name="Goeker M."/>
        </authorList>
    </citation>
    <scope>NUCLEOTIDE SEQUENCE [LARGE SCALE GENOMIC DNA]</scope>
    <source>
        <strain evidence="2 3">ATCC BAA-252</strain>
    </source>
</reference>
<name>A0A562TAA9_9HYPH</name>
<feature type="transmembrane region" description="Helical" evidence="1">
    <location>
        <begin position="46"/>
        <end position="65"/>
    </location>
</feature>
<dbReference type="RefSeq" id="WP_145341084.1">
    <property type="nucleotide sequence ID" value="NZ_SMLY01000086.1"/>
</dbReference>
<organism evidence="2 3">
    <name type="scientific">Roseibium hamelinense</name>
    <dbReference type="NCBI Taxonomy" id="150831"/>
    <lineage>
        <taxon>Bacteria</taxon>
        <taxon>Pseudomonadati</taxon>
        <taxon>Pseudomonadota</taxon>
        <taxon>Alphaproteobacteria</taxon>
        <taxon>Hyphomicrobiales</taxon>
        <taxon>Stappiaceae</taxon>
        <taxon>Roseibium</taxon>
    </lineage>
</organism>
<accession>A0A562TAA9</accession>